<dbReference type="Proteomes" id="UP000827721">
    <property type="component" value="Unassembled WGS sequence"/>
</dbReference>
<sequence length="498" mass="55367">MGTIWRCAGDTCVEITRSRRVVSDGIFDLTARLIDEMFDAMGYRPVLKCFAYQFEVAKRTLHFLTLVAILLVLQVSIIPGVYKSYQHPFAVTYLATSLLVVHLPFAFIKDWLRSILRHRFCKSSNGEEMDDKSSRELDSGAYDNTENEHHGSSSNKECTIDICAKEDNAETQKQDEKLTSKEVAATGFCIAPIWFLTEYLTNAALSRTSVASTTVLSSTSGLFTLLISALLGQDKVNAVKVISVVISMAGVAMTTLGNTWAANESQSSTSNRERKQSLLGDLFAILSAITYALFTVLLKKFSGEQGERVDMQKLLGYIGLFTLVALWWLGKIELLARPLIQCFDAFYYMMISENGETKDIAANIPVFVLSVFDCFYKKMWPHSSKSFKLHSNSPFSEWPLTAIGIETKLTFPHSAETAGIILVNGFIGSFLCDYFWALGVVWTSPLVAAVGVSLTIPVAMLEDMFMHGQHYSIIYMIGSALVFLGFVIANLADWIHQS</sequence>
<feature type="transmembrane region" description="Helical" evidence="3">
    <location>
        <begin position="238"/>
        <end position="262"/>
    </location>
</feature>
<gene>
    <name evidence="4" type="ORF">JRO89_XS03G0287000</name>
</gene>
<evidence type="ECO:0000313" key="4">
    <source>
        <dbReference type="EMBL" id="KAH7574365.1"/>
    </source>
</evidence>
<organism evidence="4 5">
    <name type="scientific">Xanthoceras sorbifolium</name>
    <dbReference type="NCBI Taxonomy" id="99658"/>
    <lineage>
        <taxon>Eukaryota</taxon>
        <taxon>Viridiplantae</taxon>
        <taxon>Streptophyta</taxon>
        <taxon>Embryophyta</taxon>
        <taxon>Tracheophyta</taxon>
        <taxon>Spermatophyta</taxon>
        <taxon>Magnoliopsida</taxon>
        <taxon>eudicotyledons</taxon>
        <taxon>Gunneridae</taxon>
        <taxon>Pentapetalae</taxon>
        <taxon>rosids</taxon>
        <taxon>malvids</taxon>
        <taxon>Sapindales</taxon>
        <taxon>Sapindaceae</taxon>
        <taxon>Xanthoceroideae</taxon>
        <taxon>Xanthoceras</taxon>
    </lineage>
</organism>
<evidence type="ECO:0000256" key="1">
    <source>
        <dbReference type="ARBA" id="ARBA00004141"/>
    </source>
</evidence>
<keyword evidence="3" id="KW-1133">Transmembrane helix</keyword>
<feature type="transmembrane region" description="Helical" evidence="3">
    <location>
        <begin position="88"/>
        <end position="108"/>
    </location>
</feature>
<feature type="transmembrane region" description="Helical" evidence="3">
    <location>
        <begin position="473"/>
        <end position="492"/>
    </location>
</feature>
<evidence type="ECO:0000256" key="3">
    <source>
        <dbReference type="SAM" id="Phobius"/>
    </source>
</evidence>
<comment type="subcellular location">
    <subcellularLocation>
        <location evidence="1">Membrane</location>
        <topology evidence="1">Multi-pass membrane protein</topology>
    </subcellularLocation>
</comment>
<feature type="transmembrane region" description="Helical" evidence="3">
    <location>
        <begin position="61"/>
        <end position="82"/>
    </location>
</feature>
<dbReference type="PANTHER" id="PTHR23051">
    <property type="entry name" value="SOLUTE CARRIER FAMILY 35, MEMBER F5"/>
    <property type="match status" value="1"/>
</dbReference>
<keyword evidence="3" id="KW-0812">Transmembrane</keyword>
<name>A0ABQ8ICL7_9ROSI</name>
<dbReference type="SUPFAM" id="SSF103481">
    <property type="entry name" value="Multidrug resistance efflux transporter EmrE"/>
    <property type="match status" value="2"/>
</dbReference>
<evidence type="ECO:0008006" key="6">
    <source>
        <dbReference type="Google" id="ProtNLM"/>
    </source>
</evidence>
<accession>A0ABQ8ICL7</accession>
<protein>
    <recommendedName>
        <fullName evidence="6">EamA domain-containing protein</fullName>
    </recommendedName>
</protein>
<dbReference type="PANTHER" id="PTHR23051:SF10">
    <property type="entry name" value="EAMA DOMAIN-CONTAINING PROTEIN"/>
    <property type="match status" value="1"/>
</dbReference>
<keyword evidence="3" id="KW-0472">Membrane</keyword>
<feature type="transmembrane region" description="Helical" evidence="3">
    <location>
        <begin position="314"/>
        <end position="330"/>
    </location>
</feature>
<dbReference type="InterPro" id="IPR037185">
    <property type="entry name" value="EmrE-like"/>
</dbReference>
<keyword evidence="5" id="KW-1185">Reference proteome</keyword>
<reference evidence="4 5" key="1">
    <citation type="submission" date="2021-02" db="EMBL/GenBank/DDBJ databases">
        <title>Plant Genome Project.</title>
        <authorList>
            <person name="Zhang R.-G."/>
        </authorList>
    </citation>
    <scope>NUCLEOTIDE SEQUENCE [LARGE SCALE GENOMIC DNA]</scope>
    <source>
        <tissue evidence="4">Leaves</tissue>
    </source>
</reference>
<evidence type="ECO:0000256" key="2">
    <source>
        <dbReference type="SAM" id="MobiDB-lite"/>
    </source>
</evidence>
<dbReference type="EMBL" id="JAFEMO010000003">
    <property type="protein sequence ID" value="KAH7574365.1"/>
    <property type="molecule type" value="Genomic_DNA"/>
</dbReference>
<feature type="transmembrane region" description="Helical" evidence="3">
    <location>
        <begin position="211"/>
        <end position="231"/>
    </location>
</feature>
<dbReference type="Pfam" id="PF16913">
    <property type="entry name" value="PUNUT"/>
    <property type="match status" value="1"/>
</dbReference>
<comment type="caution">
    <text evidence="4">The sequence shown here is derived from an EMBL/GenBank/DDBJ whole genome shotgun (WGS) entry which is preliminary data.</text>
</comment>
<evidence type="ECO:0000313" key="5">
    <source>
        <dbReference type="Proteomes" id="UP000827721"/>
    </source>
</evidence>
<feature type="transmembrane region" description="Helical" evidence="3">
    <location>
        <begin position="418"/>
        <end position="436"/>
    </location>
</feature>
<feature type="transmembrane region" description="Helical" evidence="3">
    <location>
        <begin position="442"/>
        <end position="461"/>
    </location>
</feature>
<feature type="region of interest" description="Disordered" evidence="2">
    <location>
        <begin position="124"/>
        <end position="155"/>
    </location>
</feature>
<feature type="transmembrane region" description="Helical" evidence="3">
    <location>
        <begin position="183"/>
        <end position="205"/>
    </location>
</feature>
<proteinExistence type="predicted"/>
<feature type="transmembrane region" description="Helical" evidence="3">
    <location>
        <begin position="282"/>
        <end position="302"/>
    </location>
</feature>